<dbReference type="InterPro" id="IPR036047">
    <property type="entry name" value="F-box-like_dom_sf"/>
</dbReference>
<sequence>MRLPYAPYSVPKRENCLRRDSRKRKRPAMLASADCNNETTMVERDPHIFPFFELPVELRVAILRELWPRHLKTLRLVSRAMYSLIDNITPRSWKNVLVDYTSGPRFFFRQINCRGWVLLRHCTACVEMFGLARGASIPRLFFHKAKITDFFMRRLSSAARKSRVAVQHCEFSMCSFTCEAEQVVEFVEICKTEKLAIVECMVTTEFTQFLVKNSFVMKVTAKNAFLSLILTNG</sequence>
<feature type="domain" description="F-box" evidence="1">
    <location>
        <begin position="48"/>
        <end position="96"/>
    </location>
</feature>
<dbReference type="InterPro" id="IPR001810">
    <property type="entry name" value="F-box_dom"/>
</dbReference>
<dbReference type="PROSITE" id="PS50181">
    <property type="entry name" value="FBOX"/>
    <property type="match status" value="1"/>
</dbReference>
<dbReference type="SUPFAM" id="SSF81383">
    <property type="entry name" value="F-box domain"/>
    <property type="match status" value="1"/>
</dbReference>
<evidence type="ECO:0000313" key="2">
    <source>
        <dbReference type="EMBL" id="EYC08640.1"/>
    </source>
</evidence>
<dbReference type="AlphaFoldDB" id="A0A016U0N0"/>
<evidence type="ECO:0000259" key="1">
    <source>
        <dbReference type="PROSITE" id="PS50181"/>
    </source>
</evidence>
<dbReference type="EMBL" id="JARK01001401">
    <property type="protein sequence ID" value="EYC08640.1"/>
    <property type="molecule type" value="Genomic_DNA"/>
</dbReference>
<name>A0A016U0N0_9BILA</name>
<comment type="caution">
    <text evidence="2">The sequence shown here is derived from an EMBL/GenBank/DDBJ whole genome shotgun (WGS) entry which is preliminary data.</text>
</comment>
<keyword evidence="3" id="KW-1185">Reference proteome</keyword>
<gene>
    <name evidence="2" type="primary">Acey_s0065.g3660</name>
    <name evidence="2" type="ORF">Y032_0065g3660</name>
</gene>
<accession>A0A016U0N0</accession>
<protein>
    <recommendedName>
        <fullName evidence="1">F-box domain-containing protein</fullName>
    </recommendedName>
</protein>
<dbReference type="Proteomes" id="UP000024635">
    <property type="component" value="Unassembled WGS sequence"/>
</dbReference>
<reference evidence="3" key="1">
    <citation type="journal article" date="2015" name="Nat. Genet.">
        <title>The genome and transcriptome of the zoonotic hookworm Ancylostoma ceylanicum identify infection-specific gene families.</title>
        <authorList>
            <person name="Schwarz E.M."/>
            <person name="Hu Y."/>
            <person name="Antoshechkin I."/>
            <person name="Miller M.M."/>
            <person name="Sternberg P.W."/>
            <person name="Aroian R.V."/>
        </authorList>
    </citation>
    <scope>NUCLEOTIDE SEQUENCE</scope>
    <source>
        <strain evidence="3">HY135</strain>
    </source>
</reference>
<proteinExistence type="predicted"/>
<evidence type="ECO:0000313" key="3">
    <source>
        <dbReference type="Proteomes" id="UP000024635"/>
    </source>
</evidence>
<organism evidence="2 3">
    <name type="scientific">Ancylostoma ceylanicum</name>
    <dbReference type="NCBI Taxonomy" id="53326"/>
    <lineage>
        <taxon>Eukaryota</taxon>
        <taxon>Metazoa</taxon>
        <taxon>Ecdysozoa</taxon>
        <taxon>Nematoda</taxon>
        <taxon>Chromadorea</taxon>
        <taxon>Rhabditida</taxon>
        <taxon>Rhabditina</taxon>
        <taxon>Rhabditomorpha</taxon>
        <taxon>Strongyloidea</taxon>
        <taxon>Ancylostomatidae</taxon>
        <taxon>Ancylostomatinae</taxon>
        <taxon>Ancylostoma</taxon>
    </lineage>
</organism>